<gene>
    <name evidence="2" type="ORF">NSPZN2_100102</name>
</gene>
<evidence type="ECO:0000256" key="1">
    <source>
        <dbReference type="SAM" id="SignalP"/>
    </source>
</evidence>
<evidence type="ECO:0000313" key="2">
    <source>
        <dbReference type="EMBL" id="CAE6726003.1"/>
    </source>
</evidence>
<dbReference type="EMBL" id="CAJNBJ010000002">
    <property type="protein sequence ID" value="CAE6726003.1"/>
    <property type="molecule type" value="Genomic_DNA"/>
</dbReference>
<keyword evidence="3" id="KW-1185">Reference proteome</keyword>
<sequence length="229" mass="25415">MNRCILRMFLATALLVPACLLPATVRADGISGVQPLHREFSAALASLPAQSHQLLESESIERFLTALDGHSPDWAAVYGQGHHDPGHDERLFSLNRERDANRTGNGALQWVVAFAWLGELSRFDEEEGGFRVALGPKFTRTSWGAVRFKHEDLPATLIALAGDETAHLRTRLQQGERIDIEVLMAGRLIEEESLVYDFSHEVEGQGIIMPVVRVDAVAFLLRENPTSRP</sequence>
<evidence type="ECO:0000313" key="3">
    <source>
        <dbReference type="Proteomes" id="UP000675880"/>
    </source>
</evidence>
<name>A0ABM8R0E9_9BACT</name>
<keyword evidence="1" id="KW-0732">Signal</keyword>
<protein>
    <submittedName>
        <fullName evidence="2">Uncharacterized protein</fullName>
    </submittedName>
</protein>
<feature type="signal peptide" evidence="1">
    <location>
        <begin position="1"/>
        <end position="27"/>
    </location>
</feature>
<accession>A0ABM8R0E9</accession>
<feature type="chain" id="PRO_5046491242" evidence="1">
    <location>
        <begin position="28"/>
        <end position="229"/>
    </location>
</feature>
<reference evidence="2 3" key="1">
    <citation type="submission" date="2021-02" db="EMBL/GenBank/DDBJ databases">
        <authorList>
            <person name="Han P."/>
        </authorList>
    </citation>
    <scope>NUCLEOTIDE SEQUENCE [LARGE SCALE GENOMIC DNA]</scope>
    <source>
        <strain evidence="2">Candidatus Nitrospira sp. ZN2</strain>
    </source>
</reference>
<comment type="caution">
    <text evidence="2">The sequence shown here is derived from an EMBL/GenBank/DDBJ whole genome shotgun (WGS) entry which is preliminary data.</text>
</comment>
<proteinExistence type="predicted"/>
<dbReference type="RefSeq" id="WP_213041479.1">
    <property type="nucleotide sequence ID" value="NZ_CAJNBJ010000002.1"/>
</dbReference>
<organism evidence="2 3">
    <name type="scientific">Nitrospira defluvii</name>
    <dbReference type="NCBI Taxonomy" id="330214"/>
    <lineage>
        <taxon>Bacteria</taxon>
        <taxon>Pseudomonadati</taxon>
        <taxon>Nitrospirota</taxon>
        <taxon>Nitrospiria</taxon>
        <taxon>Nitrospirales</taxon>
        <taxon>Nitrospiraceae</taxon>
        <taxon>Nitrospira</taxon>
    </lineage>
</organism>
<dbReference type="Proteomes" id="UP000675880">
    <property type="component" value="Unassembled WGS sequence"/>
</dbReference>